<evidence type="ECO:0000256" key="2">
    <source>
        <dbReference type="ARBA" id="ARBA00004893"/>
    </source>
</evidence>
<dbReference type="GO" id="GO:0009435">
    <property type="term" value="P:NAD+ biosynthetic process"/>
    <property type="evidence" value="ECO:0007669"/>
    <property type="project" value="UniProtKB-UniPathway"/>
</dbReference>
<evidence type="ECO:0000256" key="10">
    <source>
        <dbReference type="ARBA" id="ARBA00047445"/>
    </source>
</evidence>
<dbReference type="EMBL" id="CAADFZ010000103">
    <property type="protein sequence ID" value="VFK66668.1"/>
    <property type="molecule type" value="Genomic_DNA"/>
</dbReference>
<dbReference type="UniPathway" id="UPA00253">
    <property type="reaction ID" value="UER00331"/>
</dbReference>
<evidence type="ECO:0000259" key="13">
    <source>
        <dbReference type="Pfam" id="PF01729"/>
    </source>
</evidence>
<evidence type="ECO:0000256" key="3">
    <source>
        <dbReference type="ARBA" id="ARBA00009400"/>
    </source>
</evidence>
<dbReference type="Gene3D" id="3.20.20.70">
    <property type="entry name" value="Aldolase class I"/>
    <property type="match status" value="1"/>
</dbReference>
<dbReference type="PANTHER" id="PTHR32179:SF3">
    <property type="entry name" value="NICOTINATE-NUCLEOTIDE PYROPHOSPHORYLASE [CARBOXYLATING]"/>
    <property type="match status" value="1"/>
</dbReference>
<dbReference type="Pfam" id="PF01729">
    <property type="entry name" value="QRPTase_C"/>
    <property type="match status" value="1"/>
</dbReference>
<keyword evidence="7 12" id="KW-0328">Glycosyltransferase</keyword>
<dbReference type="InterPro" id="IPR004393">
    <property type="entry name" value="NadC"/>
</dbReference>
<evidence type="ECO:0000256" key="5">
    <source>
        <dbReference type="ARBA" id="ARBA00011944"/>
    </source>
</evidence>
<evidence type="ECO:0000256" key="6">
    <source>
        <dbReference type="ARBA" id="ARBA00022642"/>
    </source>
</evidence>
<reference evidence="16" key="1">
    <citation type="submission" date="2019-02" db="EMBL/GenBank/DDBJ databases">
        <authorList>
            <person name="Gruber-Vodicka R. H."/>
            <person name="Seah K. B. B."/>
        </authorList>
    </citation>
    <scope>NUCLEOTIDE SEQUENCE</scope>
    <source>
        <strain evidence="16">BECK_BY19</strain>
        <strain evidence="15">BECK_BY8</strain>
    </source>
</reference>
<dbReference type="FunFam" id="3.90.1170.20:FF:000001">
    <property type="entry name" value="Nicotinate-nucleotide diphosphorylase (Carboxylating)"/>
    <property type="match status" value="1"/>
</dbReference>
<dbReference type="Gene3D" id="3.90.1170.20">
    <property type="entry name" value="Quinolinate phosphoribosyl transferase, N-terminal domain"/>
    <property type="match status" value="1"/>
</dbReference>
<dbReference type="InterPro" id="IPR036068">
    <property type="entry name" value="Nicotinate_pribotase-like_C"/>
</dbReference>
<dbReference type="GO" id="GO:0005737">
    <property type="term" value="C:cytoplasm"/>
    <property type="evidence" value="ECO:0007669"/>
    <property type="project" value="TreeGrafter"/>
</dbReference>
<dbReference type="FunFam" id="3.20.20.70:FF:000030">
    <property type="entry name" value="Nicotinate-nucleotide pyrophosphorylase, carboxylating"/>
    <property type="match status" value="1"/>
</dbReference>
<dbReference type="InterPro" id="IPR027277">
    <property type="entry name" value="NadC/ModD"/>
</dbReference>
<dbReference type="PANTHER" id="PTHR32179">
    <property type="entry name" value="NICOTINATE-NUCLEOTIDE PYROPHOSPHORYLASE [CARBOXYLATING]"/>
    <property type="match status" value="1"/>
</dbReference>
<evidence type="ECO:0000256" key="12">
    <source>
        <dbReference type="PIRNR" id="PIRNR006250"/>
    </source>
</evidence>
<evidence type="ECO:0000256" key="7">
    <source>
        <dbReference type="ARBA" id="ARBA00022676"/>
    </source>
</evidence>
<comment type="subunit">
    <text evidence="4">Hexamer formed by 3 homodimers.</text>
</comment>
<comment type="similarity">
    <text evidence="3 12">Belongs to the NadC/ModD family.</text>
</comment>
<comment type="function">
    <text evidence="1">Involved in the catabolism of quinolinic acid (QA).</text>
</comment>
<evidence type="ECO:0000259" key="14">
    <source>
        <dbReference type="Pfam" id="PF02749"/>
    </source>
</evidence>
<evidence type="ECO:0000256" key="1">
    <source>
        <dbReference type="ARBA" id="ARBA00003237"/>
    </source>
</evidence>
<comment type="pathway">
    <text evidence="2">Cofactor biosynthesis; NAD(+) biosynthesis; nicotinate D-ribonucleotide from quinolinate: step 1/1.</text>
</comment>
<dbReference type="EC" id="2.4.2.19" evidence="5"/>
<proteinExistence type="inferred from homology"/>
<dbReference type="SUPFAM" id="SSF51690">
    <property type="entry name" value="Nicotinate/Quinolinate PRTase C-terminal domain-like"/>
    <property type="match status" value="1"/>
</dbReference>
<evidence type="ECO:0000256" key="9">
    <source>
        <dbReference type="ARBA" id="ARBA00033102"/>
    </source>
</evidence>
<dbReference type="InterPro" id="IPR013785">
    <property type="entry name" value="Aldolase_TIM"/>
</dbReference>
<organism evidence="16">
    <name type="scientific">Candidatus Kentrum sp. UNK</name>
    <dbReference type="NCBI Taxonomy" id="2126344"/>
    <lineage>
        <taxon>Bacteria</taxon>
        <taxon>Pseudomonadati</taxon>
        <taxon>Pseudomonadota</taxon>
        <taxon>Gammaproteobacteria</taxon>
        <taxon>Candidatus Kentrum</taxon>
    </lineage>
</organism>
<feature type="domain" description="Quinolinate phosphoribosyl transferase C-terminal" evidence="13">
    <location>
        <begin position="141"/>
        <end position="304"/>
    </location>
</feature>
<dbReference type="EMBL" id="CAADGD010000021">
    <property type="protein sequence ID" value="VFK69932.1"/>
    <property type="molecule type" value="Genomic_DNA"/>
</dbReference>
<dbReference type="InterPro" id="IPR037128">
    <property type="entry name" value="Quinolinate_PRibosylTase_N_sf"/>
</dbReference>
<keyword evidence="8 12" id="KW-0808">Transferase</keyword>
<gene>
    <name evidence="15" type="ORF">BECKUNK1418G_GA0071005_11032</name>
    <name evidence="16" type="ORF">BECKUNK1418H_GA0071006_102121</name>
</gene>
<evidence type="ECO:0000313" key="15">
    <source>
        <dbReference type="EMBL" id="VFK66668.1"/>
    </source>
</evidence>
<evidence type="ECO:0000256" key="8">
    <source>
        <dbReference type="ARBA" id="ARBA00022679"/>
    </source>
</evidence>
<dbReference type="CDD" id="cd01572">
    <property type="entry name" value="QPRTase"/>
    <property type="match status" value="1"/>
</dbReference>
<dbReference type="InterPro" id="IPR022412">
    <property type="entry name" value="Quinolinate_PRibosylTrfase_N"/>
</dbReference>
<evidence type="ECO:0000313" key="16">
    <source>
        <dbReference type="EMBL" id="VFK69932.1"/>
    </source>
</evidence>
<dbReference type="GO" id="GO:0004514">
    <property type="term" value="F:nicotinate-nucleotide diphosphorylase (carboxylating) activity"/>
    <property type="evidence" value="ECO:0007669"/>
    <property type="project" value="UniProtKB-EC"/>
</dbReference>
<keyword evidence="6" id="KW-0662">Pyridine nucleotide biosynthesis</keyword>
<evidence type="ECO:0000256" key="11">
    <source>
        <dbReference type="ARBA" id="ARBA00069173"/>
    </source>
</evidence>
<dbReference type="NCBIfam" id="TIGR00078">
    <property type="entry name" value="nadC"/>
    <property type="match status" value="1"/>
</dbReference>
<name>A0A451AV81_9GAMM</name>
<dbReference type="Pfam" id="PF02749">
    <property type="entry name" value="QRPTase_N"/>
    <property type="match status" value="1"/>
</dbReference>
<evidence type="ECO:0000256" key="4">
    <source>
        <dbReference type="ARBA" id="ARBA00011218"/>
    </source>
</evidence>
<dbReference type="AlphaFoldDB" id="A0A451AV81"/>
<dbReference type="SUPFAM" id="SSF54675">
    <property type="entry name" value="Nicotinate/Quinolinate PRTase N-terminal domain-like"/>
    <property type="match status" value="1"/>
</dbReference>
<protein>
    <recommendedName>
        <fullName evidence="11">Probable nicotinate-nucleotide pyrophosphorylase [carboxylating]</fullName>
        <ecNumber evidence="5">2.4.2.19</ecNumber>
    </recommendedName>
    <alternativeName>
        <fullName evidence="9">Quinolinate phosphoribosyltransferase [decarboxylating]</fullName>
    </alternativeName>
</protein>
<dbReference type="PIRSF" id="PIRSF006250">
    <property type="entry name" value="NadC_ModD"/>
    <property type="match status" value="1"/>
</dbReference>
<sequence length="311" mass="33807">MDRILEKGIIETKNPLPKSRDSLTPLVPQMTNNLPNDILETVRRALAEDIGGGDITSALLPTDSVGRATLICREDAVLCGILWFDEVFRQLDDRIKIAWEVADGADIGPNQQVCQIAGPAPAMLTGERAALNFLQTLSGTATLARKYAMEVRGTKTRVLDTRKTIPGLRTAQKYAVRQGGCHNHRLGLHDGVLIKENHILAAGSLSAAVQRAREQNRGIPVEVEVESLAECREALASGADIILLDNFELVEIEEATRINAGRAKLEVSGGVELTALRRLAETGVDYISIGSLTKHVRAVDFSLRFEMQGAL</sequence>
<feature type="domain" description="Quinolinate phosphoribosyl transferase N-terminal" evidence="14">
    <location>
        <begin position="54"/>
        <end position="138"/>
    </location>
</feature>
<dbReference type="GO" id="GO:0034213">
    <property type="term" value="P:quinolinate catabolic process"/>
    <property type="evidence" value="ECO:0007669"/>
    <property type="project" value="TreeGrafter"/>
</dbReference>
<dbReference type="InterPro" id="IPR002638">
    <property type="entry name" value="Quinolinate_PRibosylTrfase_C"/>
</dbReference>
<comment type="catalytic activity">
    <reaction evidence="10">
        <text>nicotinate beta-D-ribonucleotide + CO2 + diphosphate = quinolinate + 5-phospho-alpha-D-ribose 1-diphosphate + 2 H(+)</text>
        <dbReference type="Rhea" id="RHEA:12733"/>
        <dbReference type="ChEBI" id="CHEBI:15378"/>
        <dbReference type="ChEBI" id="CHEBI:16526"/>
        <dbReference type="ChEBI" id="CHEBI:29959"/>
        <dbReference type="ChEBI" id="CHEBI:33019"/>
        <dbReference type="ChEBI" id="CHEBI:57502"/>
        <dbReference type="ChEBI" id="CHEBI:58017"/>
        <dbReference type="EC" id="2.4.2.19"/>
    </reaction>
</comment>
<accession>A0A451AV81</accession>